<feature type="binding site" evidence="10">
    <location>
        <position position="63"/>
    </location>
    <ligand>
        <name>substrate</name>
    </ligand>
</feature>
<evidence type="ECO:0000256" key="8">
    <source>
        <dbReference type="ARBA" id="ARBA00023306"/>
    </source>
</evidence>
<dbReference type="InterPro" id="IPR050226">
    <property type="entry name" value="NagZ_Beta-hexosaminidase"/>
</dbReference>
<dbReference type="RefSeq" id="WP_367958460.1">
    <property type="nucleotide sequence ID" value="NZ_JBAKFH010000004.1"/>
</dbReference>
<name>A0ABV3TCC3_9GAMM</name>
<dbReference type="InterPro" id="IPR036962">
    <property type="entry name" value="Glyco_hydro_3_N_sf"/>
</dbReference>
<dbReference type="EMBL" id="JBAKFM010000002">
    <property type="protein sequence ID" value="MEX0469290.1"/>
    <property type="molecule type" value="Genomic_DNA"/>
</dbReference>
<dbReference type="Proteomes" id="UP001556709">
    <property type="component" value="Unassembled WGS sequence"/>
</dbReference>
<comment type="subcellular location">
    <subcellularLocation>
        <location evidence="10">Cytoplasm</location>
    </subcellularLocation>
</comment>
<feature type="domain" description="Glycoside hydrolase family 3 N-terminal" evidence="11">
    <location>
        <begin position="17"/>
        <end position="284"/>
    </location>
</feature>
<feature type="binding site" evidence="10">
    <location>
        <position position="71"/>
    </location>
    <ligand>
        <name>substrate</name>
    </ligand>
</feature>
<feature type="active site" description="Proton donor/acceptor" evidence="10">
    <location>
        <position position="180"/>
    </location>
</feature>
<gene>
    <name evidence="10 12" type="primary">nagZ</name>
    <name evidence="12" type="ORF">V6X73_06085</name>
</gene>
<dbReference type="EC" id="3.2.1.52" evidence="10"/>
<dbReference type="HAMAP" id="MF_00364">
    <property type="entry name" value="NagZ"/>
    <property type="match status" value="1"/>
</dbReference>
<evidence type="ECO:0000256" key="9">
    <source>
        <dbReference type="ARBA" id="ARBA00023316"/>
    </source>
</evidence>
<comment type="caution">
    <text evidence="12">The sequence shown here is derived from an EMBL/GenBank/DDBJ whole genome shotgun (WGS) entry which is preliminary data.</text>
</comment>
<dbReference type="SUPFAM" id="SSF51445">
    <property type="entry name" value="(Trans)glycosidases"/>
    <property type="match status" value="1"/>
</dbReference>
<comment type="similarity">
    <text evidence="10">Belongs to the glycosyl hydrolase 3 family. NagZ subfamily.</text>
</comment>
<reference evidence="12 13" key="1">
    <citation type="submission" date="2024-02" db="EMBL/GenBank/DDBJ databases">
        <title>New especies of Spiribacter isolated from saline water.</title>
        <authorList>
            <person name="Leon M.J."/>
            <person name="De La Haba R."/>
            <person name="Sanchez-Porro C."/>
            <person name="Ventosa A."/>
        </authorList>
    </citation>
    <scope>NUCLEOTIDE SEQUENCE [LARGE SCALE GENOMIC DNA]</scope>
    <source>
        <strain evidence="13">ag22IC6-390</strain>
    </source>
</reference>
<dbReference type="Pfam" id="PF00933">
    <property type="entry name" value="Glyco_hydro_3"/>
    <property type="match status" value="1"/>
</dbReference>
<dbReference type="InterPro" id="IPR017853">
    <property type="entry name" value="GH"/>
</dbReference>
<protein>
    <recommendedName>
        <fullName evidence="10">Beta-hexosaminidase</fullName>
        <ecNumber evidence="10">3.2.1.52</ecNumber>
    </recommendedName>
    <alternativeName>
        <fullName evidence="10">Beta-N-acetylhexosaminidase</fullName>
    </alternativeName>
    <alternativeName>
        <fullName evidence="10">N-acetyl-beta-glucosaminidase</fullName>
    </alternativeName>
</protein>
<dbReference type="NCBIfam" id="NF003740">
    <property type="entry name" value="PRK05337.1"/>
    <property type="match status" value="1"/>
</dbReference>
<dbReference type="PANTHER" id="PTHR30480:SF13">
    <property type="entry name" value="BETA-HEXOSAMINIDASE"/>
    <property type="match status" value="1"/>
</dbReference>
<evidence type="ECO:0000256" key="4">
    <source>
        <dbReference type="ARBA" id="ARBA00022801"/>
    </source>
</evidence>
<keyword evidence="6 10" id="KW-0573">Peptidoglycan synthesis</keyword>
<keyword evidence="8 10" id="KW-0131">Cell cycle</keyword>
<comment type="function">
    <text evidence="10">Plays a role in peptidoglycan recycling by cleaving the terminal beta-1,4-linked N-acetylglucosamine (GlcNAc) from peptide-linked peptidoglycan fragments, giving rise to free GlcNAc, anhydro-N-acetylmuramic acid and anhydro-N-acetylmuramic acid-linked peptides.</text>
</comment>
<evidence type="ECO:0000256" key="5">
    <source>
        <dbReference type="ARBA" id="ARBA00022960"/>
    </source>
</evidence>
<keyword evidence="2 10" id="KW-0963">Cytoplasm</keyword>
<evidence type="ECO:0000256" key="10">
    <source>
        <dbReference type="HAMAP-Rule" id="MF_00364"/>
    </source>
</evidence>
<keyword evidence="7 10" id="KW-0326">Glycosidase</keyword>
<comment type="pathway">
    <text evidence="10">Cell wall biogenesis; peptidoglycan recycling.</text>
</comment>
<keyword evidence="9 10" id="KW-0961">Cell wall biogenesis/degradation</keyword>
<feature type="site" description="Important for catalytic activity" evidence="10">
    <location>
        <position position="178"/>
    </location>
</feature>
<dbReference type="InterPro" id="IPR001764">
    <property type="entry name" value="Glyco_hydro_3_N"/>
</dbReference>
<dbReference type="Gene3D" id="3.20.20.300">
    <property type="entry name" value="Glycoside hydrolase, family 3, N-terminal domain"/>
    <property type="match status" value="1"/>
</dbReference>
<sequence length="335" mass="35574">MLGPLMIGIEGIELLGEEKERLCHPSVGGVILFARNYHDPEQLLALTRSIRGLRSPPLLIATDQEGGRVQRIRDGVTTLPPAGRLGQAARLTPALARETARQAGWLMASELRSLGVDFSFAPVLDIDYGVSQVIGDRAFSERPDDVAALALEWQRGCATAGMACVGKHFPGHGGVAPDSHLSAAEDPRAIADLEHADLLPFRRLIDNGLAAVMLAHLVFPAVDSQPVGFSAPWVRYLRGALGFGGAIFSDDLEMAAAAVAGDLQARILAALRAGCDMAIVGNAGRAIDPVLEHLPAPDPRAALRLARMHGRGGETLSALYARPEYQTARAMLGEI</sequence>
<proteinExistence type="inferred from homology"/>
<feature type="binding site" evidence="10">
    <location>
        <position position="137"/>
    </location>
    <ligand>
        <name>substrate</name>
    </ligand>
</feature>
<evidence type="ECO:0000256" key="2">
    <source>
        <dbReference type="ARBA" id="ARBA00022490"/>
    </source>
</evidence>
<evidence type="ECO:0000313" key="13">
    <source>
        <dbReference type="Proteomes" id="UP001556709"/>
    </source>
</evidence>
<feature type="active site" description="Nucleophile" evidence="10">
    <location>
        <position position="250"/>
    </location>
</feature>
<dbReference type="InterPro" id="IPR022956">
    <property type="entry name" value="Beta_hexosaminidase_bac"/>
</dbReference>
<organism evidence="12 13">
    <name type="scientific">Spiribacter pallidus</name>
    <dbReference type="NCBI Taxonomy" id="1987936"/>
    <lineage>
        <taxon>Bacteria</taxon>
        <taxon>Pseudomonadati</taxon>
        <taxon>Pseudomonadota</taxon>
        <taxon>Gammaproteobacteria</taxon>
        <taxon>Chromatiales</taxon>
        <taxon>Ectothiorhodospiraceae</taxon>
        <taxon>Spiribacter</taxon>
    </lineage>
</organism>
<keyword evidence="3 10" id="KW-0132">Cell division</keyword>
<comment type="catalytic activity">
    <reaction evidence="1 10">
        <text>Hydrolysis of terminal non-reducing N-acetyl-D-hexosamine residues in N-acetyl-beta-D-hexosaminides.</text>
        <dbReference type="EC" id="3.2.1.52"/>
    </reaction>
</comment>
<feature type="binding site" evidence="10">
    <location>
        <begin position="167"/>
        <end position="168"/>
    </location>
    <ligand>
        <name>substrate</name>
    </ligand>
</feature>
<evidence type="ECO:0000256" key="1">
    <source>
        <dbReference type="ARBA" id="ARBA00001231"/>
    </source>
</evidence>
<accession>A0ABV3TCC3</accession>
<keyword evidence="5 10" id="KW-0133">Cell shape</keyword>
<keyword evidence="13" id="KW-1185">Reference proteome</keyword>
<dbReference type="GO" id="GO:0004563">
    <property type="term" value="F:beta-N-acetylhexosaminidase activity"/>
    <property type="evidence" value="ECO:0007669"/>
    <property type="project" value="UniProtKB-EC"/>
</dbReference>
<evidence type="ECO:0000256" key="6">
    <source>
        <dbReference type="ARBA" id="ARBA00022984"/>
    </source>
</evidence>
<keyword evidence="4 10" id="KW-0378">Hydrolase</keyword>
<dbReference type="PANTHER" id="PTHR30480">
    <property type="entry name" value="BETA-HEXOSAMINIDASE-RELATED"/>
    <property type="match status" value="1"/>
</dbReference>
<evidence type="ECO:0000256" key="7">
    <source>
        <dbReference type="ARBA" id="ARBA00023295"/>
    </source>
</evidence>
<evidence type="ECO:0000313" key="12">
    <source>
        <dbReference type="EMBL" id="MEX0469290.1"/>
    </source>
</evidence>
<evidence type="ECO:0000259" key="11">
    <source>
        <dbReference type="Pfam" id="PF00933"/>
    </source>
</evidence>
<evidence type="ECO:0000256" key="3">
    <source>
        <dbReference type="ARBA" id="ARBA00022618"/>
    </source>
</evidence>